<dbReference type="EMBL" id="JAPWTJ010000322">
    <property type="protein sequence ID" value="KAJ8979673.1"/>
    <property type="molecule type" value="Genomic_DNA"/>
</dbReference>
<protein>
    <submittedName>
        <fullName evidence="1">Uncharacterized protein</fullName>
    </submittedName>
</protein>
<accession>A0ABQ9JPZ3</accession>
<evidence type="ECO:0000313" key="1">
    <source>
        <dbReference type="EMBL" id="KAJ8979673.1"/>
    </source>
</evidence>
<organism evidence="1 2">
    <name type="scientific">Molorchus minor</name>
    <dbReference type="NCBI Taxonomy" id="1323400"/>
    <lineage>
        <taxon>Eukaryota</taxon>
        <taxon>Metazoa</taxon>
        <taxon>Ecdysozoa</taxon>
        <taxon>Arthropoda</taxon>
        <taxon>Hexapoda</taxon>
        <taxon>Insecta</taxon>
        <taxon>Pterygota</taxon>
        <taxon>Neoptera</taxon>
        <taxon>Endopterygota</taxon>
        <taxon>Coleoptera</taxon>
        <taxon>Polyphaga</taxon>
        <taxon>Cucujiformia</taxon>
        <taxon>Chrysomeloidea</taxon>
        <taxon>Cerambycidae</taxon>
        <taxon>Lamiinae</taxon>
        <taxon>Monochamini</taxon>
        <taxon>Molorchus</taxon>
    </lineage>
</organism>
<proteinExistence type="predicted"/>
<keyword evidence="2" id="KW-1185">Reference proteome</keyword>
<gene>
    <name evidence="1" type="ORF">NQ317_001073</name>
</gene>
<dbReference type="Proteomes" id="UP001162164">
    <property type="component" value="Unassembled WGS sequence"/>
</dbReference>
<reference evidence="1" key="1">
    <citation type="journal article" date="2023" name="Insect Mol. Biol.">
        <title>Genome sequencing provides insights into the evolution of gene families encoding plant cell wall-degrading enzymes in longhorned beetles.</title>
        <authorList>
            <person name="Shin N.R."/>
            <person name="Okamura Y."/>
            <person name="Kirsch R."/>
            <person name="Pauchet Y."/>
        </authorList>
    </citation>
    <scope>NUCLEOTIDE SEQUENCE</scope>
    <source>
        <strain evidence="1">MMC_N1</strain>
    </source>
</reference>
<evidence type="ECO:0000313" key="2">
    <source>
        <dbReference type="Proteomes" id="UP001162164"/>
    </source>
</evidence>
<name>A0ABQ9JPZ3_9CUCU</name>
<comment type="caution">
    <text evidence="1">The sequence shown here is derived from an EMBL/GenBank/DDBJ whole genome shotgun (WGS) entry which is preliminary data.</text>
</comment>
<sequence length="65" mass="7611">MHDYSNKKGEVRKQYLKLRSERLQQRCPRKEIISVCEESCEDELVEIPSQEQIDAAEGLLPKTFS</sequence>